<proteinExistence type="predicted"/>
<dbReference type="Proteomes" id="UP000813427">
    <property type="component" value="Unassembled WGS sequence"/>
</dbReference>
<evidence type="ECO:0000256" key="1">
    <source>
        <dbReference type="ARBA" id="ARBA00004123"/>
    </source>
</evidence>
<dbReference type="PANTHER" id="PTHR37534:SF25">
    <property type="entry name" value="ZN(II)2CYS6 TRANSCRIPTION FACTOR (EUROFUNG)"/>
    <property type="match status" value="1"/>
</dbReference>
<evidence type="ECO:0000256" key="2">
    <source>
        <dbReference type="ARBA" id="ARBA00023242"/>
    </source>
</evidence>
<dbReference type="AlphaFoldDB" id="A0A8K0W6G7"/>
<evidence type="ECO:0000313" key="3">
    <source>
        <dbReference type="EMBL" id="KAH7235344.1"/>
    </source>
</evidence>
<protein>
    <submittedName>
        <fullName evidence="3">Uncharacterized protein</fullName>
    </submittedName>
</protein>
<dbReference type="GO" id="GO:0003700">
    <property type="term" value="F:DNA-binding transcription factor activity"/>
    <property type="evidence" value="ECO:0007669"/>
    <property type="project" value="TreeGrafter"/>
</dbReference>
<comment type="caution">
    <text evidence="3">The sequence shown here is derived from an EMBL/GenBank/DDBJ whole genome shotgun (WGS) entry which is preliminary data.</text>
</comment>
<keyword evidence="4" id="KW-1185">Reference proteome</keyword>
<dbReference type="PANTHER" id="PTHR37534">
    <property type="entry name" value="TRANSCRIPTIONAL ACTIVATOR PROTEIN UGA3"/>
    <property type="match status" value="1"/>
</dbReference>
<dbReference type="GO" id="GO:0005634">
    <property type="term" value="C:nucleus"/>
    <property type="evidence" value="ECO:0007669"/>
    <property type="project" value="UniProtKB-SubCell"/>
</dbReference>
<gene>
    <name evidence="3" type="ORF">BKA59DRAFT_495937</name>
</gene>
<comment type="subcellular location">
    <subcellularLocation>
        <location evidence="1">Nucleus</location>
    </subcellularLocation>
</comment>
<dbReference type="InterPro" id="IPR021858">
    <property type="entry name" value="Fun_TF"/>
</dbReference>
<sequence>MTLSLVEAILIRNFTDHMAQWTDIADSFRTFETRVSQLAFTDLIIRYAICAFSVRHFHRCRGDEDGDSQALDYQNRCLNLLIPSMTGDYQITENILTAVALLRQNEEMDEDDHRFHLEGISGILNMIPDYSTMGGVAEAACWLCLREDIYVSSTTQTPIKTVLDCFPKSASILRNDDYSWASQSILNLALLLQSAFCKPRNASDMVHAEAQISKWEASKPTSYKPIYFKARSREKDSCFPEVWMLLPYHAVGLQSYHITQIKIRHHLFLVLGLATSNERAENTWFTARHCLAVWGAYLYHPTDQAAVLDFLEKWRQRSGWETSALVESLQRQWSKNDNND</sequence>
<dbReference type="OrthoDB" id="4525710at2759"/>
<evidence type="ECO:0000313" key="4">
    <source>
        <dbReference type="Proteomes" id="UP000813427"/>
    </source>
</evidence>
<dbReference type="EMBL" id="JAGPXF010000007">
    <property type="protein sequence ID" value="KAH7235344.1"/>
    <property type="molecule type" value="Genomic_DNA"/>
</dbReference>
<reference evidence="3" key="1">
    <citation type="journal article" date="2021" name="Nat. Commun.">
        <title>Genetic determinants of endophytism in the Arabidopsis root mycobiome.</title>
        <authorList>
            <person name="Mesny F."/>
            <person name="Miyauchi S."/>
            <person name="Thiergart T."/>
            <person name="Pickel B."/>
            <person name="Atanasova L."/>
            <person name="Karlsson M."/>
            <person name="Huettel B."/>
            <person name="Barry K.W."/>
            <person name="Haridas S."/>
            <person name="Chen C."/>
            <person name="Bauer D."/>
            <person name="Andreopoulos W."/>
            <person name="Pangilinan J."/>
            <person name="LaButti K."/>
            <person name="Riley R."/>
            <person name="Lipzen A."/>
            <person name="Clum A."/>
            <person name="Drula E."/>
            <person name="Henrissat B."/>
            <person name="Kohler A."/>
            <person name="Grigoriev I.V."/>
            <person name="Martin F.M."/>
            <person name="Hacquard S."/>
        </authorList>
    </citation>
    <scope>NUCLEOTIDE SEQUENCE</scope>
    <source>
        <strain evidence="3">MPI-SDFR-AT-0068</strain>
    </source>
</reference>
<dbReference type="GO" id="GO:0045944">
    <property type="term" value="P:positive regulation of transcription by RNA polymerase II"/>
    <property type="evidence" value="ECO:0007669"/>
    <property type="project" value="TreeGrafter"/>
</dbReference>
<keyword evidence="2" id="KW-0539">Nucleus</keyword>
<name>A0A8K0W6G7_9HYPO</name>
<organism evidence="3 4">
    <name type="scientific">Fusarium tricinctum</name>
    <dbReference type="NCBI Taxonomy" id="61284"/>
    <lineage>
        <taxon>Eukaryota</taxon>
        <taxon>Fungi</taxon>
        <taxon>Dikarya</taxon>
        <taxon>Ascomycota</taxon>
        <taxon>Pezizomycotina</taxon>
        <taxon>Sordariomycetes</taxon>
        <taxon>Hypocreomycetidae</taxon>
        <taxon>Hypocreales</taxon>
        <taxon>Nectriaceae</taxon>
        <taxon>Fusarium</taxon>
        <taxon>Fusarium tricinctum species complex</taxon>
    </lineage>
</organism>
<dbReference type="GO" id="GO:0000976">
    <property type="term" value="F:transcription cis-regulatory region binding"/>
    <property type="evidence" value="ECO:0007669"/>
    <property type="project" value="TreeGrafter"/>
</dbReference>
<accession>A0A8K0W6G7</accession>
<dbReference type="Pfam" id="PF11951">
    <property type="entry name" value="Fungal_trans_2"/>
    <property type="match status" value="1"/>
</dbReference>